<gene>
    <name evidence="2" type="ORF">CFY86_23565</name>
    <name evidence="3" type="ORF">N2J37_03775</name>
</gene>
<dbReference type="EMBL" id="NKYI01000030">
    <property type="protein sequence ID" value="PIK81794.1"/>
    <property type="molecule type" value="Genomic_DNA"/>
</dbReference>
<keyword evidence="1" id="KW-0732">Signal</keyword>
<organism evidence="2 4">
    <name type="scientific">Raoultella ornithinolytica</name>
    <name type="common">Klebsiella ornithinolytica</name>
    <dbReference type="NCBI Taxonomy" id="54291"/>
    <lineage>
        <taxon>Bacteria</taxon>
        <taxon>Pseudomonadati</taxon>
        <taxon>Pseudomonadota</taxon>
        <taxon>Gammaproteobacteria</taxon>
        <taxon>Enterobacterales</taxon>
        <taxon>Enterobacteriaceae</taxon>
        <taxon>Klebsiella/Raoultella group</taxon>
        <taxon>Raoultella</taxon>
    </lineage>
</organism>
<reference evidence="3" key="2">
    <citation type="submission" date="2022-09" db="EMBL/GenBank/DDBJ databases">
        <title>Multidrug resistance Raoultella ornithinolytica Strain MQB_Silv_108.</title>
        <authorList>
            <person name="Quintela-Baluja M."/>
        </authorList>
    </citation>
    <scope>NUCLEOTIDE SEQUENCE</scope>
    <source>
        <strain evidence="3">MQB_Silv_108</strain>
    </source>
</reference>
<protein>
    <submittedName>
        <fullName evidence="2">Uncharacterized protein</fullName>
    </submittedName>
</protein>
<dbReference type="PaxDb" id="1286170-RORB6_22380"/>
<proteinExistence type="predicted"/>
<dbReference type="eggNOG" id="COG3539">
    <property type="taxonomic scope" value="Bacteria"/>
</dbReference>
<name>A0A1Y6GIF6_RAOOR</name>
<feature type="chain" id="PRO_5014278617" evidence="1">
    <location>
        <begin position="24"/>
        <end position="108"/>
    </location>
</feature>
<evidence type="ECO:0000313" key="3">
    <source>
        <dbReference type="EMBL" id="UXE38914.1"/>
    </source>
</evidence>
<feature type="signal peptide" evidence="1">
    <location>
        <begin position="1"/>
        <end position="23"/>
    </location>
</feature>
<dbReference type="AlphaFoldDB" id="A0A1Y6GIF6"/>
<accession>A0A1Y6GIF6</accession>
<dbReference type="Proteomes" id="UP000229713">
    <property type="component" value="Unassembled WGS sequence"/>
</dbReference>
<evidence type="ECO:0000313" key="2">
    <source>
        <dbReference type="EMBL" id="PIK81794.1"/>
    </source>
</evidence>
<evidence type="ECO:0000256" key="1">
    <source>
        <dbReference type="SAM" id="SignalP"/>
    </source>
</evidence>
<reference evidence="2 4" key="1">
    <citation type="submission" date="2017-07" db="EMBL/GenBank/DDBJ databases">
        <title>Raoultella ornithinolytica strain HH3 draft genome.</title>
        <authorList>
            <person name="Duceppe M.-O."/>
            <person name="Huang H."/>
            <person name="Phipps-Todd B."/>
        </authorList>
    </citation>
    <scope>NUCLEOTIDE SEQUENCE [LARGE SCALE GENOMIC DNA]</scope>
    <source>
        <strain evidence="2 4">HH3</strain>
    </source>
</reference>
<dbReference type="Proteomes" id="UP001064206">
    <property type="component" value="Chromosome"/>
</dbReference>
<evidence type="ECO:0000313" key="4">
    <source>
        <dbReference type="Proteomes" id="UP000229713"/>
    </source>
</evidence>
<dbReference type="EMBL" id="CP104450">
    <property type="protein sequence ID" value="UXE38914.1"/>
    <property type="molecule type" value="Genomic_DNA"/>
</dbReference>
<sequence length="108" mass="12210">MKLNNVFSALVLASGLATFGAQADQGSGMGLGMTGFATDIRYRCSGLIFLRRKSARLTLIKLNLICIMPVTDVRVILLHRLQNKENQNFIFWLSFLSQRNNYSRTLRI</sequence>
<dbReference type="RefSeq" id="WP_048023373.1">
    <property type="nucleotide sequence ID" value="NZ_AP019669.1"/>
</dbReference>